<dbReference type="GO" id="GO:0003677">
    <property type="term" value="F:DNA binding"/>
    <property type="evidence" value="ECO:0007669"/>
    <property type="project" value="InterPro"/>
</dbReference>
<evidence type="ECO:0000313" key="2">
    <source>
        <dbReference type="EMBL" id="MBW4662411.1"/>
    </source>
</evidence>
<name>A0A951QHB4_9CYAN</name>
<dbReference type="Proteomes" id="UP000757435">
    <property type="component" value="Unassembled WGS sequence"/>
</dbReference>
<feature type="domain" description="HTH cro/C1-type" evidence="1">
    <location>
        <begin position="672"/>
        <end position="711"/>
    </location>
</feature>
<dbReference type="CDD" id="cd00093">
    <property type="entry name" value="HTH_XRE"/>
    <property type="match status" value="1"/>
</dbReference>
<dbReference type="Pfam" id="PF01381">
    <property type="entry name" value="HTH_3"/>
    <property type="match status" value="1"/>
</dbReference>
<evidence type="ECO:0000259" key="1">
    <source>
        <dbReference type="PROSITE" id="PS50943"/>
    </source>
</evidence>
<gene>
    <name evidence="2" type="ORF">KME15_27495</name>
</gene>
<sequence>MSTDDSQYKLKADHKAKSLIKQGIDRANFWDGIMEYAFPQQSESSGTVSQFSNYLSPVSEHRSQIFKGIEDSHPFIQEARDNLNPQHIAATAHYLQHESRLLNRVTTQVAQHLVVSYRQKLVEQGHKSGKKPVEKNLPYFEITASHEDSVTQLKTNLDSEVLLNRIQDFIKELFEKNNFWEKGAKEIWSNLIFWAIEEMKADLGESAFAAFNQETFNQALYRYLLERESKLVQDKITFLEEFYSQSITRRIIQDLDLPNYPILGLETLLGIVPSGNKKTVPASEVKLANMDAIVAIPTGLPIVSSISAQLQTELWKPDDSGVAHFRYRSKNNLNNYLEHYITSPGDIETLPWEAAEQIINKFGFNTVKLQFILAAHAMRQSRPWESAFTLKATDIIDELGWDKNHSSTLSEKRNEVASIAYALSCLLVKAVWVEGRGKIQVDASTPVGRMWEVLVDPHGQFDWTTGRIDKPDEIYITVRPGLWTAHFLNQAGSKAKEALYQFGYLALNILKLDPYHDELTLRLAIHLTLDVRIRARDRSPHEYRVKTLLEAAMPEAAIQDARQNSEKARSLFNRWHHALKLLAGLGWHPHEAVAPVAEEEPIFYVKPYPEWLEPDSKVKKPRGWINQWLEQKLVIIPPDPIPERMASLTATKKQQQKKLKPLQGGELTGVQVKEARKLKSWTQAKLAGTLGIHQSLIAKIESGDRPISSELEPMLRRTLNI</sequence>
<accession>A0A951QHB4</accession>
<dbReference type="AlphaFoldDB" id="A0A951QHB4"/>
<evidence type="ECO:0000313" key="3">
    <source>
        <dbReference type="Proteomes" id="UP000757435"/>
    </source>
</evidence>
<dbReference type="EMBL" id="JAHHHD010000074">
    <property type="protein sequence ID" value="MBW4662411.1"/>
    <property type="molecule type" value="Genomic_DNA"/>
</dbReference>
<dbReference type="InterPro" id="IPR001387">
    <property type="entry name" value="Cro/C1-type_HTH"/>
</dbReference>
<protein>
    <submittedName>
        <fullName evidence="2">Helix-turn-helix domain-containing protein</fullName>
    </submittedName>
</protein>
<dbReference type="PROSITE" id="PS50943">
    <property type="entry name" value="HTH_CROC1"/>
    <property type="match status" value="1"/>
</dbReference>
<proteinExistence type="predicted"/>
<dbReference type="Gene3D" id="1.10.260.40">
    <property type="entry name" value="lambda repressor-like DNA-binding domains"/>
    <property type="match status" value="1"/>
</dbReference>
<reference evidence="2" key="2">
    <citation type="journal article" date="2022" name="Microbiol. Resour. Announc.">
        <title>Metagenome Sequencing to Explore Phylogenomics of Terrestrial Cyanobacteria.</title>
        <authorList>
            <person name="Ward R.D."/>
            <person name="Stajich J.E."/>
            <person name="Johansen J.R."/>
            <person name="Huntemann M."/>
            <person name="Clum A."/>
            <person name="Foster B."/>
            <person name="Foster B."/>
            <person name="Roux S."/>
            <person name="Palaniappan K."/>
            <person name="Varghese N."/>
            <person name="Mukherjee S."/>
            <person name="Reddy T.B.K."/>
            <person name="Daum C."/>
            <person name="Copeland A."/>
            <person name="Chen I.A."/>
            <person name="Ivanova N.N."/>
            <person name="Kyrpides N.C."/>
            <person name="Shapiro N."/>
            <person name="Eloe-Fadrosh E.A."/>
            <person name="Pietrasiak N."/>
        </authorList>
    </citation>
    <scope>NUCLEOTIDE SEQUENCE</scope>
    <source>
        <strain evidence="2">UHER 2000/2452</strain>
    </source>
</reference>
<comment type="caution">
    <text evidence="2">The sequence shown here is derived from an EMBL/GenBank/DDBJ whole genome shotgun (WGS) entry which is preliminary data.</text>
</comment>
<organism evidence="2 3">
    <name type="scientific">Drouetiella hepatica Uher 2000/2452</name>
    <dbReference type="NCBI Taxonomy" id="904376"/>
    <lineage>
        <taxon>Bacteria</taxon>
        <taxon>Bacillati</taxon>
        <taxon>Cyanobacteriota</taxon>
        <taxon>Cyanophyceae</taxon>
        <taxon>Oculatellales</taxon>
        <taxon>Oculatellaceae</taxon>
        <taxon>Drouetiella</taxon>
    </lineage>
</organism>
<reference evidence="2" key="1">
    <citation type="submission" date="2021-05" db="EMBL/GenBank/DDBJ databases">
        <authorList>
            <person name="Pietrasiak N."/>
            <person name="Ward R."/>
            <person name="Stajich J.E."/>
            <person name="Kurbessoian T."/>
        </authorList>
    </citation>
    <scope>NUCLEOTIDE SEQUENCE</scope>
    <source>
        <strain evidence="2">UHER 2000/2452</strain>
    </source>
</reference>
<dbReference type="SUPFAM" id="SSF47413">
    <property type="entry name" value="lambda repressor-like DNA-binding domains"/>
    <property type="match status" value="1"/>
</dbReference>
<dbReference type="InterPro" id="IPR010982">
    <property type="entry name" value="Lambda_DNA-bd_dom_sf"/>
</dbReference>